<evidence type="ECO:0000256" key="2">
    <source>
        <dbReference type="ARBA" id="ARBA00023054"/>
    </source>
</evidence>
<dbReference type="Proteomes" id="UP001153636">
    <property type="component" value="Chromosome 4"/>
</dbReference>
<dbReference type="SUPFAM" id="SSF50729">
    <property type="entry name" value="PH domain-like"/>
    <property type="match status" value="1"/>
</dbReference>
<evidence type="ECO:0008006" key="9">
    <source>
        <dbReference type="Google" id="ProtNLM"/>
    </source>
</evidence>
<dbReference type="FunFam" id="2.30.29.30:FF:000366">
    <property type="entry name" value="Uncharacterized protein, isoform B"/>
    <property type="match status" value="1"/>
</dbReference>
<name>A0A9P0CZH1_9CUCU</name>
<feature type="domain" description="Rab-GAP TBC" evidence="6">
    <location>
        <begin position="568"/>
        <end position="754"/>
    </location>
</feature>
<dbReference type="OrthoDB" id="295078at2759"/>
<dbReference type="SMART" id="SM00462">
    <property type="entry name" value="PTB"/>
    <property type="match status" value="1"/>
</dbReference>
<feature type="region of interest" description="Disordered" evidence="4">
    <location>
        <begin position="1043"/>
        <end position="1073"/>
    </location>
</feature>
<dbReference type="InterPro" id="IPR035969">
    <property type="entry name" value="Rab-GAP_TBC_sf"/>
</dbReference>
<feature type="compositionally biased region" description="Polar residues" evidence="4">
    <location>
        <begin position="1062"/>
        <end position="1073"/>
    </location>
</feature>
<dbReference type="CDD" id="cd01211">
    <property type="entry name" value="PTB_Rab6GAP"/>
    <property type="match status" value="1"/>
</dbReference>
<feature type="compositionally biased region" description="Basic and acidic residues" evidence="4">
    <location>
        <begin position="1043"/>
        <end position="1056"/>
    </location>
</feature>
<keyword evidence="2 3" id="KW-0175">Coiled coil</keyword>
<dbReference type="Gene3D" id="1.10.8.270">
    <property type="entry name" value="putative rabgap domain of human tbc1 domain family member 14 like domains"/>
    <property type="match status" value="1"/>
</dbReference>
<dbReference type="FunFam" id="1.10.472.80:FF:000027">
    <property type="entry name" value="GTPase activating protein (Evi5)"/>
    <property type="match status" value="1"/>
</dbReference>
<dbReference type="InterPro" id="IPR011993">
    <property type="entry name" value="PH-like_dom_sf"/>
</dbReference>
<evidence type="ECO:0000313" key="7">
    <source>
        <dbReference type="EMBL" id="CAH1109268.1"/>
    </source>
</evidence>
<organism evidence="7 8">
    <name type="scientific">Psylliodes chrysocephalus</name>
    <dbReference type="NCBI Taxonomy" id="3402493"/>
    <lineage>
        <taxon>Eukaryota</taxon>
        <taxon>Metazoa</taxon>
        <taxon>Ecdysozoa</taxon>
        <taxon>Arthropoda</taxon>
        <taxon>Hexapoda</taxon>
        <taxon>Insecta</taxon>
        <taxon>Pterygota</taxon>
        <taxon>Neoptera</taxon>
        <taxon>Endopterygota</taxon>
        <taxon>Coleoptera</taxon>
        <taxon>Polyphaga</taxon>
        <taxon>Cucujiformia</taxon>
        <taxon>Chrysomeloidea</taxon>
        <taxon>Chrysomelidae</taxon>
        <taxon>Galerucinae</taxon>
        <taxon>Alticini</taxon>
        <taxon>Psylliodes</taxon>
    </lineage>
</organism>
<feature type="coiled-coil region" evidence="3">
    <location>
        <begin position="831"/>
        <end position="993"/>
    </location>
</feature>
<sequence length="1073" mass="121352">MEDSLSVKSNESVATSEEFDFVGDGDKLCISKTPTLDFHNGDLNELTNALTEVLQEPDDLDTMSSAIETDGKKIGQSTFYGSPVEPGKDPLSQDQDTHSSSADTFNSKKIDSSSEEECSNVDQECTIFSGVTYLGAAAINAPKSEGEIQRNIAILNEQSVEQGIKVAVSVPSSSQGLVVLYDALSNSVISRYEIHRILFYARGPADSPEASCFAFTWSHGDTQESAIFQCHVFRCDIAEAVSRVSSCFAKAFQRVPRSMSSSVASVSASAADVMTGSINTCSSEARILLYVFEVNLEIKEDDGKGSFSAVGKDKNGFRLKSNLEKQLCLSIRQVSDNGPQLFIERCFGVLIAAGRHVRHSDMQLLEMTEQTASGATSHERNCTVISANWDPAEATFEPLNTDTPKDFKQYMTVAVDLVIRGIQEPVRFLIETPVRVYSQNERNFWYFQRKSLIQQFFLNLKEVVSDLNDVYYEVLNMETSGELDRNLLNLNLNLSSLIQSPSITSIDTLTPKEEYLSDGDEPLLSGTGSVSKDCSVDVLESWAEVLQRWKSTNFKQRPKQLASLVKLGIPEALRGEVWQRLAGIDESTHMMENYRLLITKESSCENVIQRDIARTFPAHDFFKEAGGLGQDSLYRVSKAYAVFDSEVGYCQGLSFLAATLLLHMPEEQAFCILVKLMYDYKLRDLYKDGFDNLYLRLYQLNKLMEEHLTPLWVHFTEHHIETHMFASQWFLTLFTARFPLYFVFHIIDIFLLQGIDTLFQIAIALLMMCKKDLLQLDFEGILKYFRVSLPKKCRSEESAKQLIKLACSIKVKKLKKYEADFIALKDSWEIINLDSEAADQAEKEASEIEQLRQAVLRYEEERKLMMDEITQLKEMLKREVHQAEQEKANNAATINDYKLVRQRLDTQLHEVKAELETLKEKVTSCENCSKYLKQSSPNKSRGDEAATEEERIRELELELAQTKLAHVEAECRNQNLTHQLRATELELTTAKNSWPPWLSKTLSSIKEVTNKKEFSTFGVPQTNISANTPTFISHIRRESVPLKQEKIHSKETRRESVPIIKDSQSCSSLKSHN</sequence>
<dbReference type="PROSITE" id="PS50086">
    <property type="entry name" value="TBC_RABGAP"/>
    <property type="match status" value="1"/>
</dbReference>
<feature type="compositionally biased region" description="Polar residues" evidence="4">
    <location>
        <begin position="92"/>
        <end position="105"/>
    </location>
</feature>
<dbReference type="GO" id="GO:0031267">
    <property type="term" value="F:small GTPase binding"/>
    <property type="evidence" value="ECO:0007669"/>
    <property type="project" value="TreeGrafter"/>
</dbReference>
<dbReference type="InterPro" id="IPR006020">
    <property type="entry name" value="PTB/PI_dom"/>
</dbReference>
<evidence type="ECO:0000259" key="6">
    <source>
        <dbReference type="PROSITE" id="PS50086"/>
    </source>
</evidence>
<dbReference type="PANTHER" id="PTHR47219:SF9">
    <property type="entry name" value="GTPASE ACTIVATING PROTEIN AND CENTROSOME-ASSOCIATED, ISOFORM B"/>
    <property type="match status" value="1"/>
</dbReference>
<dbReference type="PROSITE" id="PS01179">
    <property type="entry name" value="PID"/>
    <property type="match status" value="1"/>
</dbReference>
<dbReference type="Gene3D" id="1.10.10.750">
    <property type="entry name" value="Ypt/Rab-GAP domain of gyp1p, domain 1"/>
    <property type="match status" value="1"/>
</dbReference>
<evidence type="ECO:0000256" key="1">
    <source>
        <dbReference type="ARBA" id="ARBA00022468"/>
    </source>
</evidence>
<evidence type="ECO:0000256" key="4">
    <source>
        <dbReference type="SAM" id="MobiDB-lite"/>
    </source>
</evidence>
<dbReference type="AlphaFoldDB" id="A0A9P0CZH1"/>
<feature type="domain" description="PID" evidence="5">
    <location>
        <begin position="178"/>
        <end position="253"/>
    </location>
</feature>
<gene>
    <name evidence="7" type="ORF">PSYICH_LOCUS10338</name>
</gene>
<evidence type="ECO:0000313" key="8">
    <source>
        <dbReference type="Proteomes" id="UP001153636"/>
    </source>
</evidence>
<evidence type="ECO:0000256" key="3">
    <source>
        <dbReference type="SAM" id="Coils"/>
    </source>
</evidence>
<dbReference type="Pfam" id="PF00566">
    <property type="entry name" value="RabGAP-TBC"/>
    <property type="match status" value="1"/>
</dbReference>
<dbReference type="InterPro" id="IPR022164">
    <property type="entry name" value="Kinesin-like"/>
</dbReference>
<protein>
    <recommendedName>
        <fullName evidence="9">Rab GTPase-activating protein 1-like</fullName>
    </recommendedName>
</protein>
<dbReference type="SUPFAM" id="SSF47923">
    <property type="entry name" value="Ypt/Rab-GAP domain of gyp1p"/>
    <property type="match status" value="2"/>
</dbReference>
<dbReference type="Gene3D" id="1.10.472.80">
    <property type="entry name" value="Ypt/Rab-GAP domain of gyp1p, domain 3"/>
    <property type="match status" value="1"/>
</dbReference>
<dbReference type="PANTHER" id="PTHR47219">
    <property type="entry name" value="RAB GTPASE-ACTIVATING PROTEIN 1-LIKE"/>
    <property type="match status" value="1"/>
</dbReference>
<feature type="region of interest" description="Disordered" evidence="4">
    <location>
        <begin position="71"/>
        <end position="116"/>
    </location>
</feature>
<keyword evidence="8" id="KW-1185">Reference proteome</keyword>
<evidence type="ECO:0000259" key="5">
    <source>
        <dbReference type="PROSITE" id="PS01179"/>
    </source>
</evidence>
<dbReference type="FunFam" id="1.10.10.750:FF:000003">
    <property type="entry name" value="GTPase activating protein (Evi5)"/>
    <property type="match status" value="1"/>
</dbReference>
<dbReference type="Pfam" id="PF00640">
    <property type="entry name" value="PID"/>
    <property type="match status" value="1"/>
</dbReference>
<keyword evidence="1" id="KW-0343">GTPase activation</keyword>
<proteinExistence type="predicted"/>
<accession>A0A9P0CZH1</accession>
<dbReference type="GO" id="GO:0005096">
    <property type="term" value="F:GTPase activator activity"/>
    <property type="evidence" value="ECO:0007669"/>
    <property type="project" value="UniProtKB-KW"/>
</dbReference>
<dbReference type="SMART" id="SM00164">
    <property type="entry name" value="TBC"/>
    <property type="match status" value="1"/>
</dbReference>
<dbReference type="Pfam" id="PF12473">
    <property type="entry name" value="DUF3694"/>
    <property type="match status" value="1"/>
</dbReference>
<dbReference type="EMBL" id="OV651816">
    <property type="protein sequence ID" value="CAH1109268.1"/>
    <property type="molecule type" value="Genomic_DNA"/>
</dbReference>
<dbReference type="Gene3D" id="2.30.29.30">
    <property type="entry name" value="Pleckstrin-homology domain (PH domain)/Phosphotyrosine-binding domain (PTB)"/>
    <property type="match status" value="1"/>
</dbReference>
<dbReference type="InterPro" id="IPR000195">
    <property type="entry name" value="Rab-GAP-TBC_dom"/>
</dbReference>
<dbReference type="InterPro" id="IPR050302">
    <property type="entry name" value="Rab_GAP_TBC_domain"/>
</dbReference>
<reference evidence="7" key="1">
    <citation type="submission" date="2022-01" db="EMBL/GenBank/DDBJ databases">
        <authorList>
            <person name="King R."/>
        </authorList>
    </citation>
    <scope>NUCLEOTIDE SEQUENCE</scope>
</reference>
<dbReference type="FunFam" id="1.10.8.270:FF:000001">
    <property type="entry name" value="TBC1 domain family member 1"/>
    <property type="match status" value="1"/>
</dbReference>